<feature type="signal peptide" evidence="1">
    <location>
        <begin position="1"/>
        <end position="28"/>
    </location>
</feature>
<sequence>MPQFAIRTLARSLAVLCALVALSGCVHYALIPSTEKVTVRSGMTIQPGIEWNRITALGAADTGNLDFWTVDGEQLDLLILAAGIEDGRPLFNITGSDEKPPAYRAGMPTEDLSSLFESAFTKTFKAKVFTVRSLKPQTVAGGEGIRLDFSFSGEDELDRDGVAVLVQKNGKLYMVAHQGARLHYRPKYAPEVDRIIASMRIIDKA</sequence>
<gene>
    <name evidence="2" type="ORF">JJL56_03330</name>
</gene>
<protein>
    <recommendedName>
        <fullName evidence="4">Lipoprotein</fullName>
    </recommendedName>
</protein>
<keyword evidence="3" id="KW-1185">Reference proteome</keyword>
<reference evidence="2 3" key="1">
    <citation type="submission" date="2021-01" db="EMBL/GenBank/DDBJ databases">
        <title>Azospirillum sp. YIM DDC1 draft genome.</title>
        <authorList>
            <person name="Wang Y.-X."/>
        </authorList>
    </citation>
    <scope>NUCLEOTIDE SEQUENCE [LARGE SCALE GENOMIC DNA]</scope>
    <source>
        <strain evidence="2 3">YIM DDC1</strain>
    </source>
</reference>
<evidence type="ECO:0000313" key="3">
    <source>
        <dbReference type="Proteomes" id="UP000654452"/>
    </source>
</evidence>
<evidence type="ECO:0000256" key="1">
    <source>
        <dbReference type="SAM" id="SignalP"/>
    </source>
</evidence>
<proteinExistence type="predicted"/>
<dbReference type="PROSITE" id="PS51257">
    <property type="entry name" value="PROKAR_LIPOPROTEIN"/>
    <property type="match status" value="1"/>
</dbReference>
<dbReference type="EMBL" id="JAEPIV010000001">
    <property type="protein sequence ID" value="MBK4717891.1"/>
    <property type="molecule type" value="Genomic_DNA"/>
</dbReference>
<accession>A0ABS1HST3</accession>
<comment type="caution">
    <text evidence="2">The sequence shown here is derived from an EMBL/GenBank/DDBJ whole genome shotgun (WGS) entry which is preliminary data.</text>
</comment>
<name>A0ABS1HST3_9PROT</name>
<evidence type="ECO:0000313" key="2">
    <source>
        <dbReference type="EMBL" id="MBK4717891.1"/>
    </source>
</evidence>
<organism evidence="2 3">
    <name type="scientific">Azospirillum aestuarii</name>
    <dbReference type="NCBI Taxonomy" id="2802052"/>
    <lineage>
        <taxon>Bacteria</taxon>
        <taxon>Pseudomonadati</taxon>
        <taxon>Pseudomonadota</taxon>
        <taxon>Alphaproteobacteria</taxon>
        <taxon>Rhodospirillales</taxon>
        <taxon>Azospirillaceae</taxon>
        <taxon>Azospirillum</taxon>
    </lineage>
</organism>
<dbReference type="RefSeq" id="WP_200484173.1">
    <property type="nucleotide sequence ID" value="NZ_JAEPIV010000001.1"/>
</dbReference>
<evidence type="ECO:0008006" key="4">
    <source>
        <dbReference type="Google" id="ProtNLM"/>
    </source>
</evidence>
<dbReference type="Proteomes" id="UP000654452">
    <property type="component" value="Unassembled WGS sequence"/>
</dbReference>
<keyword evidence="1" id="KW-0732">Signal</keyword>
<feature type="chain" id="PRO_5046149900" description="Lipoprotein" evidence="1">
    <location>
        <begin position="29"/>
        <end position="205"/>
    </location>
</feature>